<dbReference type="GO" id="GO:0001046">
    <property type="term" value="F:core promoter sequence-specific DNA binding"/>
    <property type="evidence" value="ECO:0007669"/>
    <property type="project" value="TreeGrafter"/>
</dbReference>
<name>A0A0J9XFF8_GEOCN</name>
<dbReference type="AlphaFoldDB" id="A0A0J9XFF8"/>
<dbReference type="OrthoDB" id="653904at2759"/>
<dbReference type="PANTHER" id="PTHR10252">
    <property type="entry name" value="HISTONE-LIKE TRANSCRIPTION FACTOR CCAAT-RELATED"/>
    <property type="match status" value="1"/>
</dbReference>
<evidence type="ECO:0000313" key="5">
    <source>
        <dbReference type="EMBL" id="CDO56010.1"/>
    </source>
</evidence>
<dbReference type="Proteomes" id="UP000242525">
    <property type="component" value="Unassembled WGS sequence"/>
</dbReference>
<dbReference type="GO" id="GO:0016251">
    <property type="term" value="F:RNA polymerase II general transcription initiation factor activity"/>
    <property type="evidence" value="ECO:0007669"/>
    <property type="project" value="TreeGrafter"/>
</dbReference>
<dbReference type="CDD" id="cd22906">
    <property type="entry name" value="HFD_DRAP1"/>
    <property type="match status" value="1"/>
</dbReference>
<reference evidence="5" key="1">
    <citation type="submission" date="2014-03" db="EMBL/GenBank/DDBJ databases">
        <authorList>
            <person name="Casaregola S."/>
        </authorList>
    </citation>
    <scope>NUCLEOTIDE SEQUENCE [LARGE SCALE GENOMIC DNA]</scope>
    <source>
        <strain evidence="5">CLIB 918</strain>
    </source>
</reference>
<evidence type="ECO:0000256" key="2">
    <source>
        <dbReference type="ARBA" id="ARBA00023242"/>
    </source>
</evidence>
<dbReference type="InterPro" id="IPR050568">
    <property type="entry name" value="Transcr_DNA_Rep_Reg"/>
</dbReference>
<proteinExistence type="predicted"/>
<gene>
    <name evidence="5" type="ORF">BN980_GECA13s01528g</name>
</gene>
<dbReference type="Gene3D" id="1.10.20.10">
    <property type="entry name" value="Histone, subunit A"/>
    <property type="match status" value="1"/>
</dbReference>
<feature type="domain" description="Transcription factor CBF/NF-Y/archaeal histone" evidence="4">
    <location>
        <begin position="36"/>
        <end position="99"/>
    </location>
</feature>
<dbReference type="PANTHER" id="PTHR10252:SF5">
    <property type="entry name" value="DR1-ASSOCIATED COREPRESSOR"/>
    <property type="match status" value="1"/>
</dbReference>
<dbReference type="SUPFAM" id="SSF47113">
    <property type="entry name" value="Histone-fold"/>
    <property type="match status" value="1"/>
</dbReference>
<feature type="compositionally biased region" description="Basic residues" evidence="3">
    <location>
        <begin position="136"/>
        <end position="145"/>
    </location>
</feature>
<keyword evidence="2" id="KW-0539">Nucleus</keyword>
<dbReference type="Pfam" id="PF00808">
    <property type="entry name" value="CBFD_NFYB_HMF"/>
    <property type="match status" value="1"/>
</dbReference>
<comment type="subcellular location">
    <subcellularLocation>
        <location evidence="1">Nucleus</location>
    </subcellularLocation>
</comment>
<dbReference type="GO" id="GO:0017054">
    <property type="term" value="C:negative cofactor 2 complex"/>
    <property type="evidence" value="ECO:0007669"/>
    <property type="project" value="TreeGrafter"/>
</dbReference>
<feature type="region of interest" description="Disordered" evidence="3">
    <location>
        <begin position="1"/>
        <end position="32"/>
    </location>
</feature>
<organism evidence="5 6">
    <name type="scientific">Geotrichum candidum</name>
    <name type="common">Oospora lactis</name>
    <name type="synonym">Dipodascus geotrichum</name>
    <dbReference type="NCBI Taxonomy" id="1173061"/>
    <lineage>
        <taxon>Eukaryota</taxon>
        <taxon>Fungi</taxon>
        <taxon>Dikarya</taxon>
        <taxon>Ascomycota</taxon>
        <taxon>Saccharomycotina</taxon>
        <taxon>Dipodascomycetes</taxon>
        <taxon>Dipodascales</taxon>
        <taxon>Dipodascaceae</taxon>
        <taxon>Geotrichum</taxon>
    </lineage>
</organism>
<dbReference type="GO" id="GO:0046982">
    <property type="term" value="F:protein heterodimerization activity"/>
    <property type="evidence" value="ECO:0007669"/>
    <property type="project" value="InterPro"/>
</dbReference>
<sequence length="145" mass="15810">MSSTLPHPEDTDKITSVPASTASSATPPVKREVKTRFPVARIKRLMQSDEDIGKVAQATPVVVAKALELFMVSLIEESCAQARLRNAKRVSPAHLKQAVLAIEHFDFLQETVEKYPDPVAQDPTPSSNATEEGGRSRRSRKSSAS</sequence>
<dbReference type="STRING" id="1173061.A0A0J9XFF8"/>
<evidence type="ECO:0000259" key="4">
    <source>
        <dbReference type="Pfam" id="PF00808"/>
    </source>
</evidence>
<evidence type="ECO:0000256" key="3">
    <source>
        <dbReference type="SAM" id="MobiDB-lite"/>
    </source>
</evidence>
<dbReference type="InterPro" id="IPR009072">
    <property type="entry name" value="Histone-fold"/>
</dbReference>
<dbReference type="InterPro" id="IPR003958">
    <property type="entry name" value="CBFA_NFYB_domain"/>
</dbReference>
<feature type="region of interest" description="Disordered" evidence="3">
    <location>
        <begin position="113"/>
        <end position="145"/>
    </location>
</feature>
<evidence type="ECO:0000313" key="6">
    <source>
        <dbReference type="Proteomes" id="UP000242525"/>
    </source>
</evidence>
<evidence type="ECO:0000256" key="1">
    <source>
        <dbReference type="ARBA" id="ARBA00004123"/>
    </source>
</evidence>
<dbReference type="FunFam" id="1.10.20.10:FF:000036">
    <property type="entry name" value="CBF/NF-Y family transcription factor"/>
    <property type="match status" value="1"/>
</dbReference>
<accession>A0A0J9XFF8</accession>
<feature type="compositionally biased region" description="Low complexity" evidence="3">
    <location>
        <begin position="15"/>
        <end position="28"/>
    </location>
</feature>
<dbReference type="EMBL" id="CCBN010000013">
    <property type="protein sequence ID" value="CDO56010.1"/>
    <property type="molecule type" value="Genomic_DNA"/>
</dbReference>
<comment type="caution">
    <text evidence="5">The sequence shown here is derived from an EMBL/GenBank/DDBJ whole genome shotgun (WGS) entry which is preliminary data.</text>
</comment>
<protein>
    <submittedName>
        <fullName evidence="5">Similar to Saccharomyces cerevisiae YER159C BUR6 Subunit of a heterodimeric NC2 transcription regulator complex with Ncb2p</fullName>
    </submittedName>
</protein>
<keyword evidence="6" id="KW-1185">Reference proteome</keyword>